<reference evidence="2" key="1">
    <citation type="submission" date="2022-08" db="EMBL/GenBank/DDBJ databases">
        <authorList>
            <consortium name="DOE Joint Genome Institute"/>
            <person name="Min B."/>
            <person name="Riley R."/>
            <person name="Sierra-Patev S."/>
            <person name="Naranjo-Ortiz M."/>
            <person name="Looney B."/>
            <person name="Konkel Z."/>
            <person name="Slot J.C."/>
            <person name="Sakamoto Y."/>
            <person name="Steenwyk J.L."/>
            <person name="Rokas A."/>
            <person name="Carro J."/>
            <person name="Camarero S."/>
            <person name="Ferreira P."/>
            <person name="Molpeceres G."/>
            <person name="Ruiz-Duenas F.J."/>
            <person name="Serrano A."/>
            <person name="Henrissat B."/>
            <person name="Drula E."/>
            <person name="Hughes K.W."/>
            <person name="Mata J.L."/>
            <person name="Ishikawa N.K."/>
            <person name="Vargas-Isla R."/>
            <person name="Ushijima S."/>
            <person name="Smith C.A."/>
            <person name="Ahrendt S."/>
            <person name="Andreopoulos W."/>
            <person name="He G."/>
            <person name="Labutti K."/>
            <person name="Lipzen A."/>
            <person name="Ng V."/>
            <person name="Sandor L."/>
            <person name="Barry K."/>
            <person name="Martinez A.T."/>
            <person name="Xiao Y."/>
            <person name="Gibbons J.G."/>
            <person name="Terashima K."/>
            <person name="Hibbett D.S."/>
            <person name="Grigoriev I.V."/>
        </authorList>
    </citation>
    <scope>NUCLEOTIDE SEQUENCE</scope>
    <source>
        <strain evidence="2">TFB9207</strain>
    </source>
</reference>
<keyword evidence="3" id="KW-1185">Reference proteome</keyword>
<name>A0AA38P6G5_9AGAR</name>
<dbReference type="Proteomes" id="UP001163846">
    <property type="component" value="Unassembled WGS sequence"/>
</dbReference>
<organism evidence="2 3">
    <name type="scientific">Lentinula raphanica</name>
    <dbReference type="NCBI Taxonomy" id="153919"/>
    <lineage>
        <taxon>Eukaryota</taxon>
        <taxon>Fungi</taxon>
        <taxon>Dikarya</taxon>
        <taxon>Basidiomycota</taxon>
        <taxon>Agaricomycotina</taxon>
        <taxon>Agaricomycetes</taxon>
        <taxon>Agaricomycetidae</taxon>
        <taxon>Agaricales</taxon>
        <taxon>Marasmiineae</taxon>
        <taxon>Omphalotaceae</taxon>
        <taxon>Lentinula</taxon>
    </lineage>
</organism>
<feature type="region of interest" description="Disordered" evidence="1">
    <location>
        <begin position="1"/>
        <end position="31"/>
    </location>
</feature>
<dbReference type="EMBL" id="MU806281">
    <property type="protein sequence ID" value="KAJ3836968.1"/>
    <property type="molecule type" value="Genomic_DNA"/>
</dbReference>
<dbReference type="AlphaFoldDB" id="A0AA38P6G5"/>
<evidence type="ECO:0000313" key="3">
    <source>
        <dbReference type="Proteomes" id="UP001163846"/>
    </source>
</evidence>
<feature type="region of interest" description="Disordered" evidence="1">
    <location>
        <begin position="127"/>
        <end position="148"/>
    </location>
</feature>
<proteinExistence type="predicted"/>
<protein>
    <submittedName>
        <fullName evidence="2">Uncharacterized protein</fullName>
    </submittedName>
</protein>
<feature type="compositionally biased region" description="Basic and acidic residues" evidence="1">
    <location>
        <begin position="8"/>
        <end position="21"/>
    </location>
</feature>
<sequence length="237" mass="26429">MMNSYPDQEYHSTVYDKEKPDSNWSGPRGQREYTDRNYLAKEISREQFEMLKLLEAYEVHSCEELEPILEKTRESVRAGSKSASNDPSYFAYASGFSVSGGSFEVINGDRTVMNPIRMGRWSTPFPHAKVSVPKAPPPPRRAEFSSRSAQYAADASPINVERRYGNQNDRSQANNYHDAFISPVGPFTEGGGLRKKVELTGPSAFAFSQNFGLDPDTTLSPGAFSVVEGNQHIDIVE</sequence>
<gene>
    <name evidence="2" type="ORF">F5878DRAFT_623797</name>
</gene>
<accession>A0AA38P6G5</accession>
<comment type="caution">
    <text evidence="2">The sequence shown here is derived from an EMBL/GenBank/DDBJ whole genome shotgun (WGS) entry which is preliminary data.</text>
</comment>
<evidence type="ECO:0000313" key="2">
    <source>
        <dbReference type="EMBL" id="KAJ3836968.1"/>
    </source>
</evidence>
<evidence type="ECO:0000256" key="1">
    <source>
        <dbReference type="SAM" id="MobiDB-lite"/>
    </source>
</evidence>